<dbReference type="GO" id="GO:0008270">
    <property type="term" value="F:zinc ion binding"/>
    <property type="evidence" value="ECO:0007669"/>
    <property type="project" value="UniProtKB-KW"/>
</dbReference>
<dbReference type="Gene3D" id="2.120.10.30">
    <property type="entry name" value="TolB, C-terminal domain"/>
    <property type="match status" value="1"/>
</dbReference>
<keyword evidence="1" id="KW-0479">Metal-binding</keyword>
<evidence type="ECO:0000259" key="2">
    <source>
        <dbReference type="PROSITE" id="PS50119"/>
    </source>
</evidence>
<dbReference type="Gene3D" id="4.10.830.40">
    <property type="match status" value="1"/>
</dbReference>
<dbReference type="PANTHER" id="PTHR25462:SF296">
    <property type="entry name" value="MEIOTIC P26, ISOFORM F"/>
    <property type="match status" value="1"/>
</dbReference>
<comment type="caution">
    <text evidence="3">The sequence shown here is derived from an EMBL/GenBank/DDBJ whole genome shotgun (WGS) entry which is preliminary data.</text>
</comment>
<feature type="domain" description="B box-type" evidence="2">
    <location>
        <begin position="11"/>
        <end position="59"/>
    </location>
</feature>
<keyword evidence="3" id="KW-0012">Acyltransferase</keyword>
<dbReference type="EC" id="2.3.2.27" evidence="3"/>
<sequence>MAFSQPTDDAQTPAVCQLCEESSDIRWKCINCDVFMCQLCTTKIHTKLKSTDKHELINLKDLGSENAAKTICKVDLQNMPCTVHNDQMCFAFCTDCDQPVCLDCLIESHEKHKFRKLNEVYDIAISEMKELQNKLETCLQFYGNEKERFEKLLLDGDKKFQEIKDQILLTEKEIKETVSKYAKELLQELESKWKPTENKIKTELSVTEKTKEDLKVREDSLKKTLQSHQASEMFSSRKRLDKTLPKNFQEKINCDILKTKFLPGKTYGKHNTRSSIFGDLCAVPDFELVKSYQSDVSNVLDILNCDSNITFIACYNDRKLQKVKFAKNNIKVEEDFSINVLDMAISKNDEILLATGESDIKVYSKDKQFKLYKSFSPLKTISIHVSKNNEIFVGLAECFPVTYPATEDSVRRIVVLNQDGDIRYRYEYDKDNQRLFTKPCKIITLDDNVYIIDCLNANWEGRVIVVNYGVQLLWTYNGCDINLYGKTFHPSDITATSTDFLCVLDAFNQAIHLLNYAGEVIVYKDIKPLGIELPLSFSFDCDGILWIGCNSWKADKESKAKIFAVKLV</sequence>
<evidence type="ECO:0000313" key="3">
    <source>
        <dbReference type="EMBL" id="VDI65243.1"/>
    </source>
</evidence>
<keyword evidence="1" id="KW-0863">Zinc-finger</keyword>
<dbReference type="AlphaFoldDB" id="A0A8B6GL12"/>
<dbReference type="Proteomes" id="UP000596742">
    <property type="component" value="Unassembled WGS sequence"/>
</dbReference>
<dbReference type="Gene3D" id="3.30.160.60">
    <property type="entry name" value="Classic Zinc Finger"/>
    <property type="match status" value="1"/>
</dbReference>
<dbReference type="GO" id="GO:0061630">
    <property type="term" value="F:ubiquitin protein ligase activity"/>
    <property type="evidence" value="ECO:0007669"/>
    <property type="project" value="UniProtKB-EC"/>
</dbReference>
<accession>A0A8B6GL12</accession>
<dbReference type="OrthoDB" id="6151270at2759"/>
<keyword evidence="4" id="KW-1185">Reference proteome</keyword>
<evidence type="ECO:0000256" key="1">
    <source>
        <dbReference type="PROSITE-ProRule" id="PRU00024"/>
    </source>
</evidence>
<dbReference type="SUPFAM" id="SSF63829">
    <property type="entry name" value="Calcium-dependent phosphotriesterase"/>
    <property type="match status" value="1"/>
</dbReference>
<reference evidence="3" key="1">
    <citation type="submission" date="2018-11" db="EMBL/GenBank/DDBJ databases">
        <authorList>
            <person name="Alioto T."/>
            <person name="Alioto T."/>
        </authorList>
    </citation>
    <scope>NUCLEOTIDE SEQUENCE</scope>
</reference>
<name>A0A8B6GL12_MYTGA</name>
<keyword evidence="1" id="KW-0862">Zinc</keyword>
<dbReference type="SMART" id="SM00336">
    <property type="entry name" value="BBOX"/>
    <property type="match status" value="2"/>
</dbReference>
<proteinExistence type="predicted"/>
<keyword evidence="3" id="KW-0808">Transferase</keyword>
<evidence type="ECO:0000313" key="4">
    <source>
        <dbReference type="Proteomes" id="UP000596742"/>
    </source>
</evidence>
<dbReference type="EMBL" id="UYJE01008592">
    <property type="protein sequence ID" value="VDI65243.1"/>
    <property type="molecule type" value="Genomic_DNA"/>
</dbReference>
<feature type="domain" description="B box-type" evidence="2">
    <location>
        <begin position="76"/>
        <end position="117"/>
    </location>
</feature>
<protein>
    <submittedName>
        <fullName evidence="3">Tripartite motif-containing protein 71</fullName>
        <ecNumber evidence="3">2.3.2.27</ecNumber>
    </submittedName>
</protein>
<dbReference type="InterPro" id="IPR047153">
    <property type="entry name" value="TRIM45/56/19-like"/>
</dbReference>
<dbReference type="PANTHER" id="PTHR25462">
    <property type="entry name" value="BONUS, ISOFORM C-RELATED"/>
    <property type="match status" value="1"/>
</dbReference>
<gene>
    <name evidence="3" type="ORF">MGAL_10B045355</name>
</gene>
<dbReference type="InterPro" id="IPR011042">
    <property type="entry name" value="6-blade_b-propeller_TolB-like"/>
</dbReference>
<dbReference type="PROSITE" id="PS50119">
    <property type="entry name" value="ZF_BBOX"/>
    <property type="match status" value="2"/>
</dbReference>
<dbReference type="SUPFAM" id="SSF57845">
    <property type="entry name" value="B-box zinc-binding domain"/>
    <property type="match status" value="1"/>
</dbReference>
<dbReference type="Pfam" id="PF00643">
    <property type="entry name" value="zf-B_box"/>
    <property type="match status" value="1"/>
</dbReference>
<dbReference type="InterPro" id="IPR000315">
    <property type="entry name" value="Znf_B-box"/>
</dbReference>
<dbReference type="CDD" id="cd19757">
    <property type="entry name" value="Bbox1"/>
    <property type="match status" value="1"/>
</dbReference>
<organism evidence="3 4">
    <name type="scientific">Mytilus galloprovincialis</name>
    <name type="common">Mediterranean mussel</name>
    <dbReference type="NCBI Taxonomy" id="29158"/>
    <lineage>
        <taxon>Eukaryota</taxon>
        <taxon>Metazoa</taxon>
        <taxon>Spiralia</taxon>
        <taxon>Lophotrochozoa</taxon>
        <taxon>Mollusca</taxon>
        <taxon>Bivalvia</taxon>
        <taxon>Autobranchia</taxon>
        <taxon>Pteriomorphia</taxon>
        <taxon>Mytilida</taxon>
        <taxon>Mytiloidea</taxon>
        <taxon>Mytilidae</taxon>
        <taxon>Mytilinae</taxon>
        <taxon>Mytilus</taxon>
    </lineage>
</organism>